<dbReference type="PANTHER" id="PTHR11461:SF157">
    <property type="entry name" value="SERPIN A12"/>
    <property type="match status" value="1"/>
</dbReference>
<protein>
    <submittedName>
        <fullName evidence="6">Serpin family A member 12</fullName>
    </submittedName>
</protein>
<proteinExistence type="inferred from homology"/>
<sequence>MKSAPWTHLLLTLFLLEEGCCQQLAPPTGNLREGSRAISPPGRDLGGGKRASIQLVPHNSAFAFDLFRKVASCSSGENIFFSPLSISTAFAMLSLGARDATLTELFKGLDFAKLPVEEVHAGFRYLIHTLGQLNRNLRLNVGNVLFVEEQMRPLQYFLRDIRYWYAAEAIPTNFHDPLAARDQINGYVDQKTQGKIPDLIGNLDSESALVLASYIFFQAQWEKKFDPRQTQEDDFFLTEDKSIKVPMMYRGGMYRYGYDDQLSCTILEMPYKGNATGLFILPDERNLERVEAELQKDTVARWKKLITRRSIDVSLPKFSISGTYDLKPLLYKMGIMKVFTEYGELSKIAAQHSLKLTKAVHKAVLKIDEKGTEGAAGSSVEAMPMIMPSLVKFNQPFLVIITDDFTDSILFLGKVANPAGK</sequence>
<dbReference type="Gene3D" id="2.30.39.10">
    <property type="entry name" value="Alpha-1-antitrypsin, domain 1"/>
    <property type="match status" value="1"/>
</dbReference>
<evidence type="ECO:0000313" key="6">
    <source>
        <dbReference type="Ensembl" id="ENSOANP00000019068.2"/>
    </source>
</evidence>
<feature type="chain" id="PRO_5003351209" evidence="4">
    <location>
        <begin position="22"/>
        <end position="421"/>
    </location>
</feature>
<dbReference type="PRINTS" id="PR00780">
    <property type="entry name" value="LEUSERPINII"/>
</dbReference>
<dbReference type="RefSeq" id="XP_039767920.1">
    <property type="nucleotide sequence ID" value="XM_039911986.1"/>
</dbReference>
<reference evidence="6 7" key="1">
    <citation type="journal article" date="2008" name="Nature">
        <title>Genome analysis of the platypus reveals unique signatures of evolution.</title>
        <authorList>
            <person name="Warren W.C."/>
            <person name="Hillier L.W."/>
            <person name="Marshall Graves J.A."/>
            <person name="Birney E."/>
            <person name="Ponting C.P."/>
            <person name="Grutzner F."/>
            <person name="Belov K."/>
            <person name="Miller W."/>
            <person name="Clarke L."/>
            <person name="Chinwalla A.T."/>
            <person name="Yang S.P."/>
            <person name="Heger A."/>
            <person name="Locke D.P."/>
            <person name="Miethke P."/>
            <person name="Waters P.D."/>
            <person name="Veyrunes F."/>
            <person name="Fulton L."/>
            <person name="Fulton B."/>
            <person name="Graves T."/>
            <person name="Wallis J."/>
            <person name="Puente X.S."/>
            <person name="Lopez-Otin C."/>
            <person name="Ordonez G.R."/>
            <person name="Eichler E.E."/>
            <person name="Chen L."/>
            <person name="Cheng Z."/>
            <person name="Deakin J.E."/>
            <person name="Alsop A."/>
            <person name="Thompson K."/>
            <person name="Kirby P."/>
            <person name="Papenfuss A.T."/>
            <person name="Wakefield M.J."/>
            <person name="Olender T."/>
            <person name="Lancet D."/>
            <person name="Huttley G.A."/>
            <person name="Smit A.F."/>
            <person name="Pask A."/>
            <person name="Temple-Smith P."/>
            <person name="Batzer M.A."/>
            <person name="Walker J.A."/>
            <person name="Konkel M.K."/>
            <person name="Harris R.S."/>
            <person name="Whittington C.M."/>
            <person name="Wong E.S."/>
            <person name="Gemmell N.J."/>
            <person name="Buschiazzo E."/>
            <person name="Vargas Jentzsch I.M."/>
            <person name="Merkel A."/>
            <person name="Schmitz J."/>
            <person name="Zemann A."/>
            <person name="Churakov G."/>
            <person name="Kriegs J.O."/>
            <person name="Brosius J."/>
            <person name="Murchison E.P."/>
            <person name="Sachidanandam R."/>
            <person name="Smith C."/>
            <person name="Hannon G.J."/>
            <person name="Tsend-Ayush E."/>
            <person name="McMillan D."/>
            <person name="Attenborough R."/>
            <person name="Rens W."/>
            <person name="Ferguson-Smith M."/>
            <person name="Lefevre C.M."/>
            <person name="Sharp J.A."/>
            <person name="Nicholas K.R."/>
            <person name="Ray D.A."/>
            <person name="Kube M."/>
            <person name="Reinhardt R."/>
            <person name="Pringle T.H."/>
            <person name="Taylor J."/>
            <person name="Jones R.C."/>
            <person name="Nixon B."/>
            <person name="Dacheux J.L."/>
            <person name="Niwa H."/>
            <person name="Sekita Y."/>
            <person name="Huang X."/>
            <person name="Stark A."/>
            <person name="Kheradpour P."/>
            <person name="Kellis M."/>
            <person name="Flicek P."/>
            <person name="Chen Y."/>
            <person name="Webber C."/>
            <person name="Hardison R."/>
            <person name="Nelson J."/>
            <person name="Hallsworth-Pepin K."/>
            <person name="Delehaunty K."/>
            <person name="Markovic C."/>
            <person name="Minx P."/>
            <person name="Feng Y."/>
            <person name="Kremitzki C."/>
            <person name="Mitreva M."/>
            <person name="Glasscock J."/>
            <person name="Wylie T."/>
            <person name="Wohldmann P."/>
            <person name="Thiru P."/>
            <person name="Nhan M.N."/>
            <person name="Pohl C.S."/>
            <person name="Smith S.M."/>
            <person name="Hou S."/>
            <person name="Nefedov M."/>
            <person name="de Jong P.J."/>
            <person name="Renfree M.B."/>
            <person name="Mardis E.R."/>
            <person name="Wilson R.K."/>
        </authorList>
    </citation>
    <scope>NUCLEOTIDE SEQUENCE [LARGE SCALE GENOMIC DNA]</scope>
    <source>
        <strain evidence="6 7">Glennie</strain>
    </source>
</reference>
<reference evidence="6" key="3">
    <citation type="submission" date="2025-09" db="UniProtKB">
        <authorList>
            <consortium name="Ensembl"/>
        </authorList>
    </citation>
    <scope>IDENTIFICATION</scope>
    <source>
        <strain evidence="6">Glennie</strain>
    </source>
</reference>
<dbReference type="GeneTree" id="ENSGT00940000161977"/>
<keyword evidence="4" id="KW-0732">Signal</keyword>
<gene>
    <name evidence="6" type="primary">SERPINA12</name>
</gene>
<evidence type="ECO:0000256" key="3">
    <source>
        <dbReference type="SAM" id="MobiDB-lite"/>
    </source>
</evidence>
<feature type="domain" description="Serpin" evidence="5">
    <location>
        <begin position="64"/>
        <end position="418"/>
    </location>
</feature>
<evidence type="ECO:0000256" key="1">
    <source>
        <dbReference type="ARBA" id="ARBA00009500"/>
    </source>
</evidence>
<dbReference type="Pfam" id="PF00079">
    <property type="entry name" value="Serpin"/>
    <property type="match status" value="1"/>
</dbReference>
<dbReference type="STRING" id="9258.ENSOANP00000019068"/>
<dbReference type="eggNOG" id="KOG2392">
    <property type="taxonomic scope" value="Eukaryota"/>
</dbReference>
<feature type="signal peptide" evidence="4">
    <location>
        <begin position="1"/>
        <end position="21"/>
    </location>
</feature>
<dbReference type="RefSeq" id="XP_028920710.1">
    <property type="nucleotide sequence ID" value="XM_029064877.2"/>
</dbReference>
<name>F7DEQ3_ORNAN</name>
<dbReference type="Gene3D" id="3.30.497.10">
    <property type="entry name" value="Antithrombin, subunit I, domain 2"/>
    <property type="match status" value="1"/>
</dbReference>
<dbReference type="RefSeq" id="XP_028920673.1">
    <property type="nucleotide sequence ID" value="XM_029064840.2"/>
</dbReference>
<dbReference type="OMA" id="MFRGGMY"/>
<dbReference type="GeneID" id="100080470"/>
<dbReference type="KEGG" id="oaa:100080470"/>
<dbReference type="RefSeq" id="XP_028920659.1">
    <property type="nucleotide sequence ID" value="XM_029064826.2"/>
</dbReference>
<dbReference type="Proteomes" id="UP000002279">
    <property type="component" value="Chromosome 1"/>
</dbReference>
<dbReference type="GO" id="GO:0005615">
    <property type="term" value="C:extracellular space"/>
    <property type="evidence" value="ECO:0000318"/>
    <property type="project" value="GO_Central"/>
</dbReference>
<dbReference type="CTD" id="145264"/>
<dbReference type="FunFam" id="2.30.39.10:FF:000002">
    <property type="entry name" value="Serpin family D member 1"/>
    <property type="match status" value="1"/>
</dbReference>
<dbReference type="Ensembl" id="ENSOANT00000019071.3">
    <property type="protein sequence ID" value="ENSOANP00000019068.2"/>
    <property type="gene ID" value="ENSOANG00000012038.3"/>
</dbReference>
<evidence type="ECO:0000313" key="7">
    <source>
        <dbReference type="Proteomes" id="UP000002279"/>
    </source>
</evidence>
<dbReference type="AlphaFoldDB" id="F7DEQ3"/>
<dbReference type="RefSeq" id="XP_028920682.1">
    <property type="nucleotide sequence ID" value="XM_029064849.2"/>
</dbReference>
<evidence type="ECO:0000256" key="2">
    <source>
        <dbReference type="RuleBase" id="RU000411"/>
    </source>
</evidence>
<dbReference type="InterPro" id="IPR042185">
    <property type="entry name" value="Serpin_sf_2"/>
</dbReference>
<dbReference type="FunCoup" id="F7DEQ3">
    <property type="interactions" value="210"/>
</dbReference>
<dbReference type="CDD" id="cd19558">
    <property type="entry name" value="serpinA12_vaspin"/>
    <property type="match status" value="1"/>
</dbReference>
<accession>F7DEQ3</accession>
<dbReference type="PROSITE" id="PS00284">
    <property type="entry name" value="SERPIN"/>
    <property type="match status" value="1"/>
</dbReference>
<dbReference type="FunFam" id="3.30.497.10:FF:000001">
    <property type="entry name" value="Serine protease inhibitor"/>
    <property type="match status" value="1"/>
</dbReference>
<dbReference type="OrthoDB" id="671595at2759"/>
<dbReference type="SUPFAM" id="SSF56574">
    <property type="entry name" value="Serpins"/>
    <property type="match status" value="1"/>
</dbReference>
<keyword evidence="7" id="KW-1185">Reference proteome</keyword>
<dbReference type="InterPro" id="IPR023796">
    <property type="entry name" value="Serpin_dom"/>
</dbReference>
<evidence type="ECO:0000256" key="4">
    <source>
        <dbReference type="SAM" id="SignalP"/>
    </source>
</evidence>
<dbReference type="GO" id="GO:0004867">
    <property type="term" value="F:serine-type endopeptidase inhibitor activity"/>
    <property type="evidence" value="ECO:0000318"/>
    <property type="project" value="GO_Central"/>
</dbReference>
<dbReference type="SMART" id="SM00093">
    <property type="entry name" value="SERPIN"/>
    <property type="match status" value="1"/>
</dbReference>
<feature type="region of interest" description="Disordered" evidence="3">
    <location>
        <begin position="27"/>
        <end position="46"/>
    </location>
</feature>
<dbReference type="HOGENOM" id="CLU_023330_2_1_1"/>
<dbReference type="InterPro" id="IPR042178">
    <property type="entry name" value="Serpin_sf_1"/>
</dbReference>
<comment type="similarity">
    <text evidence="1 2">Belongs to the serpin family.</text>
</comment>
<dbReference type="PANTHER" id="PTHR11461">
    <property type="entry name" value="SERINE PROTEASE INHIBITOR, SERPIN"/>
    <property type="match status" value="1"/>
</dbReference>
<dbReference type="RefSeq" id="XP_028920665.1">
    <property type="nucleotide sequence ID" value="XM_029064832.2"/>
</dbReference>
<dbReference type="InterPro" id="IPR000215">
    <property type="entry name" value="Serpin_fam"/>
</dbReference>
<dbReference type="RefSeq" id="XP_028920715.1">
    <property type="nucleotide sequence ID" value="XM_029064882.2"/>
</dbReference>
<dbReference type="Bgee" id="ENSOANG00000012038">
    <property type="expression patterns" value="Expressed in testis and 2 other cell types or tissues"/>
</dbReference>
<evidence type="ECO:0000259" key="5">
    <source>
        <dbReference type="SMART" id="SM00093"/>
    </source>
</evidence>
<dbReference type="RefSeq" id="XP_039767904.1">
    <property type="nucleotide sequence ID" value="XM_039911970.1"/>
</dbReference>
<reference evidence="6" key="2">
    <citation type="submission" date="2025-08" db="UniProtKB">
        <authorList>
            <consortium name="Ensembl"/>
        </authorList>
    </citation>
    <scope>IDENTIFICATION</scope>
    <source>
        <strain evidence="6">Glennie</strain>
    </source>
</reference>
<dbReference type="InterPro" id="IPR036186">
    <property type="entry name" value="Serpin_sf"/>
</dbReference>
<organism evidence="6 7">
    <name type="scientific">Ornithorhynchus anatinus</name>
    <name type="common">Duckbill platypus</name>
    <dbReference type="NCBI Taxonomy" id="9258"/>
    <lineage>
        <taxon>Eukaryota</taxon>
        <taxon>Metazoa</taxon>
        <taxon>Chordata</taxon>
        <taxon>Craniata</taxon>
        <taxon>Vertebrata</taxon>
        <taxon>Euteleostomi</taxon>
        <taxon>Mammalia</taxon>
        <taxon>Monotremata</taxon>
        <taxon>Ornithorhynchidae</taxon>
        <taxon>Ornithorhynchus</taxon>
    </lineage>
</organism>
<dbReference type="InParanoid" id="F7DEQ3"/>
<dbReference type="InterPro" id="IPR023795">
    <property type="entry name" value="Serpin_CS"/>
</dbReference>